<reference evidence="1" key="1">
    <citation type="journal article" date="2021" name="Sci. Adv.">
        <title>The American lobster genome reveals insights on longevity, neural, and immune adaptations.</title>
        <authorList>
            <person name="Polinski J.M."/>
            <person name="Zimin A.V."/>
            <person name="Clark K.F."/>
            <person name="Kohn A.B."/>
            <person name="Sadowski N."/>
            <person name="Timp W."/>
            <person name="Ptitsyn A."/>
            <person name="Khanna P."/>
            <person name="Romanova D.Y."/>
            <person name="Williams P."/>
            <person name="Greenwood S.J."/>
            <person name="Moroz L.L."/>
            <person name="Walt D.R."/>
            <person name="Bodnar A.G."/>
        </authorList>
    </citation>
    <scope>NUCLEOTIDE SEQUENCE</scope>
    <source>
        <strain evidence="1">GMGI-L3</strain>
    </source>
</reference>
<sequence length="73" mass="8389">MQLDVAMTLLKNTKASLVSYHENGFVSAQASAKDMCEEMNVEDVLKEKRLRMMKRHFGYEAPDEPISDALRRL</sequence>
<name>A0A8J5N885_HOMAM</name>
<gene>
    <name evidence="1" type="ORF">Hamer_G016380</name>
</gene>
<dbReference type="EMBL" id="JAHLQT010007588">
    <property type="protein sequence ID" value="KAG7174488.1"/>
    <property type="molecule type" value="Genomic_DNA"/>
</dbReference>
<proteinExistence type="predicted"/>
<evidence type="ECO:0000313" key="2">
    <source>
        <dbReference type="Proteomes" id="UP000747542"/>
    </source>
</evidence>
<organism evidence="1 2">
    <name type="scientific">Homarus americanus</name>
    <name type="common">American lobster</name>
    <dbReference type="NCBI Taxonomy" id="6706"/>
    <lineage>
        <taxon>Eukaryota</taxon>
        <taxon>Metazoa</taxon>
        <taxon>Ecdysozoa</taxon>
        <taxon>Arthropoda</taxon>
        <taxon>Crustacea</taxon>
        <taxon>Multicrustacea</taxon>
        <taxon>Malacostraca</taxon>
        <taxon>Eumalacostraca</taxon>
        <taxon>Eucarida</taxon>
        <taxon>Decapoda</taxon>
        <taxon>Pleocyemata</taxon>
        <taxon>Astacidea</taxon>
        <taxon>Nephropoidea</taxon>
        <taxon>Nephropidae</taxon>
        <taxon>Homarus</taxon>
    </lineage>
</organism>
<dbReference type="AlphaFoldDB" id="A0A8J5N885"/>
<comment type="caution">
    <text evidence="1">The sequence shown here is derived from an EMBL/GenBank/DDBJ whole genome shotgun (WGS) entry which is preliminary data.</text>
</comment>
<protein>
    <submittedName>
        <fullName evidence="1">Uncharacterized protein</fullName>
    </submittedName>
</protein>
<keyword evidence="2" id="KW-1185">Reference proteome</keyword>
<evidence type="ECO:0000313" key="1">
    <source>
        <dbReference type="EMBL" id="KAG7174488.1"/>
    </source>
</evidence>
<dbReference type="Proteomes" id="UP000747542">
    <property type="component" value="Unassembled WGS sequence"/>
</dbReference>
<accession>A0A8J5N885</accession>